<dbReference type="InterPro" id="IPR036259">
    <property type="entry name" value="MFS_trans_sf"/>
</dbReference>
<dbReference type="Proteomes" id="UP001500967">
    <property type="component" value="Unassembled WGS sequence"/>
</dbReference>
<keyword evidence="2" id="KW-1133">Transmembrane helix</keyword>
<gene>
    <name evidence="3" type="ORF">GCM10009539_67620</name>
</gene>
<reference evidence="4" key="1">
    <citation type="journal article" date="2019" name="Int. J. Syst. Evol. Microbiol.">
        <title>The Global Catalogue of Microorganisms (GCM) 10K type strain sequencing project: providing services to taxonomists for standard genome sequencing and annotation.</title>
        <authorList>
            <consortium name="The Broad Institute Genomics Platform"/>
            <consortium name="The Broad Institute Genome Sequencing Center for Infectious Disease"/>
            <person name="Wu L."/>
            <person name="Ma J."/>
        </authorList>
    </citation>
    <scope>NUCLEOTIDE SEQUENCE [LARGE SCALE GENOMIC DNA]</scope>
    <source>
        <strain evidence="4">JCM 10425</strain>
    </source>
</reference>
<evidence type="ECO:0000256" key="1">
    <source>
        <dbReference type="ARBA" id="ARBA00023115"/>
    </source>
</evidence>
<protein>
    <recommendedName>
        <fullName evidence="5">Spermidine synthase</fullName>
    </recommendedName>
</protein>
<feature type="transmembrane region" description="Helical" evidence="2">
    <location>
        <begin position="50"/>
        <end position="70"/>
    </location>
</feature>
<keyword evidence="2" id="KW-0812">Transmembrane</keyword>
<proteinExistence type="predicted"/>
<dbReference type="InterPro" id="IPR029063">
    <property type="entry name" value="SAM-dependent_MTases_sf"/>
</dbReference>
<keyword evidence="1" id="KW-0620">Polyamine biosynthesis</keyword>
<dbReference type="PANTHER" id="PTHR43317:SF1">
    <property type="entry name" value="THERMOSPERMINE SYNTHASE ACAULIS5"/>
    <property type="match status" value="1"/>
</dbReference>
<feature type="transmembrane region" description="Helical" evidence="2">
    <location>
        <begin position="112"/>
        <end position="134"/>
    </location>
</feature>
<feature type="transmembrane region" description="Helical" evidence="2">
    <location>
        <begin position="77"/>
        <end position="100"/>
    </location>
</feature>
<dbReference type="Gene3D" id="3.40.50.150">
    <property type="entry name" value="Vaccinia Virus protein VP39"/>
    <property type="match status" value="1"/>
</dbReference>
<dbReference type="SUPFAM" id="SSF53335">
    <property type="entry name" value="S-adenosyl-L-methionine-dependent methyltransferases"/>
    <property type="match status" value="1"/>
</dbReference>
<organism evidence="3 4">
    <name type="scientific">Cryptosporangium japonicum</name>
    <dbReference type="NCBI Taxonomy" id="80872"/>
    <lineage>
        <taxon>Bacteria</taxon>
        <taxon>Bacillati</taxon>
        <taxon>Actinomycetota</taxon>
        <taxon>Actinomycetes</taxon>
        <taxon>Cryptosporangiales</taxon>
        <taxon>Cryptosporangiaceae</taxon>
        <taxon>Cryptosporangium</taxon>
    </lineage>
</organism>
<accession>A0ABP3ERD0</accession>
<dbReference type="RefSeq" id="WP_344653009.1">
    <property type="nucleotide sequence ID" value="NZ_BAAAGX010000029.1"/>
</dbReference>
<keyword evidence="4" id="KW-1185">Reference proteome</keyword>
<dbReference type="SUPFAM" id="SSF103473">
    <property type="entry name" value="MFS general substrate transporter"/>
    <property type="match status" value="1"/>
</dbReference>
<evidence type="ECO:0000313" key="4">
    <source>
        <dbReference type="Proteomes" id="UP001500967"/>
    </source>
</evidence>
<evidence type="ECO:0008006" key="5">
    <source>
        <dbReference type="Google" id="ProtNLM"/>
    </source>
</evidence>
<sequence length="500" mass="51104">MTPPDGRWQPGPVLAGILVVLASGAVLVLEILSLRLIAPYVGVTLETNTAVIGVALAAIAVGAWAGGAVADRLPPSVLLGPLLLGGGALVFAVTPLVRFIGELVQGADASGVLLVAAAAVFAPAALLSAVPPIVVKARLADLSETGAVVGRLSGLGTVGSIVATFGTGFIAVAMVPTTTILTGLAIVLVAAGLGVVWRSRGVSGKRLAGPLALALVGAGATAAAPNPCELETVYHCASVSADPDRPDGDGRVLRLDTLRHSYVDLKDPTYLQFEYLKVIGAATDVFRPPGAPVRALHLGGGGLTLPRYLKAVRPGSDSLVYEIDAGVLRIDREQLGLREGDGIRTRVQDARVGLDEQPSDRYDLVVGDAFGGVAVPWHLTTRQVVAQVDRALTPTGMYAVNLIDHGSLAFVKAEVATISAVFTHVALIAETAAFSGAGGNLVVLASNSPLPLAALKSALATKAPAMNLVTGGDLSGFIRDAEVLTDDFAPVDQLVTPYRS</sequence>
<name>A0ABP3ERD0_9ACTN</name>
<dbReference type="EMBL" id="BAAAGX010000029">
    <property type="protein sequence ID" value="GAA0270873.1"/>
    <property type="molecule type" value="Genomic_DNA"/>
</dbReference>
<feature type="transmembrane region" description="Helical" evidence="2">
    <location>
        <begin position="12"/>
        <end position="38"/>
    </location>
</feature>
<comment type="caution">
    <text evidence="3">The sequence shown here is derived from an EMBL/GenBank/DDBJ whole genome shotgun (WGS) entry which is preliminary data.</text>
</comment>
<feature type="transmembrane region" description="Helical" evidence="2">
    <location>
        <begin position="155"/>
        <end position="174"/>
    </location>
</feature>
<keyword evidence="2" id="KW-0472">Membrane</keyword>
<evidence type="ECO:0000256" key="2">
    <source>
        <dbReference type="SAM" id="Phobius"/>
    </source>
</evidence>
<feature type="transmembrane region" description="Helical" evidence="2">
    <location>
        <begin position="180"/>
        <end position="197"/>
    </location>
</feature>
<dbReference type="PANTHER" id="PTHR43317">
    <property type="entry name" value="THERMOSPERMINE SYNTHASE ACAULIS5"/>
    <property type="match status" value="1"/>
</dbReference>
<dbReference type="NCBIfam" id="NF037959">
    <property type="entry name" value="MFS_SpdSyn"/>
    <property type="match status" value="1"/>
</dbReference>
<evidence type="ECO:0000313" key="3">
    <source>
        <dbReference type="EMBL" id="GAA0270873.1"/>
    </source>
</evidence>